<evidence type="ECO:0000313" key="3">
    <source>
        <dbReference type="Proteomes" id="UP000887023"/>
    </source>
</evidence>
<feature type="signal peptide" evidence="1">
    <location>
        <begin position="1"/>
        <end position="24"/>
    </location>
</feature>
<dbReference type="RefSeq" id="WP_066468930.1">
    <property type="nucleotide sequence ID" value="NZ_CBCRUZ010000024.1"/>
</dbReference>
<proteinExistence type="predicted"/>
<dbReference type="PROSITE" id="PS51257">
    <property type="entry name" value="PROKAR_LIPOPROTEIN"/>
    <property type="match status" value="1"/>
</dbReference>
<accession>A0ABX8SAX0</accession>
<keyword evidence="1" id="KW-0732">Signal</keyword>
<reference evidence="2" key="1">
    <citation type="submission" date="2021-07" db="EMBL/GenBank/DDBJ databases">
        <title>Candidatus Kaistella beijingensis sp. nov. isolated from a municipal wastewater treatment plant is involved in sludge foaming.</title>
        <authorList>
            <person name="Song Y."/>
            <person name="Liu S.-J."/>
        </authorList>
    </citation>
    <scope>NUCLEOTIDE SEQUENCE</scope>
    <source>
        <strain evidence="2">DSM 43998</strain>
    </source>
</reference>
<gene>
    <name evidence="2" type="ORF">KV203_06530</name>
</gene>
<organism evidence="2 3">
    <name type="scientific">Skermania pinensis</name>
    <dbReference type="NCBI Taxonomy" id="39122"/>
    <lineage>
        <taxon>Bacteria</taxon>
        <taxon>Bacillati</taxon>
        <taxon>Actinomycetota</taxon>
        <taxon>Actinomycetes</taxon>
        <taxon>Mycobacteriales</taxon>
        <taxon>Gordoniaceae</taxon>
        <taxon>Skermania</taxon>
    </lineage>
</organism>
<sequence length="133" mass="13318">MRYTTVAMVAAALLLAGCGSSDDASPDTAGGPSSGDLNASISAAASALPDDATDADVRAAGFAVAFRAGFADLAAGRSDAELRSVYAGTCTDIKTGASEADIRRGLTERLRNGAVAPTEDQIGVIYSSIKVIC</sequence>
<protein>
    <recommendedName>
        <fullName evidence="4">Lipoprotein</fullName>
    </recommendedName>
</protein>
<evidence type="ECO:0008006" key="4">
    <source>
        <dbReference type="Google" id="ProtNLM"/>
    </source>
</evidence>
<dbReference type="EMBL" id="CP079105">
    <property type="protein sequence ID" value="QXQ15008.1"/>
    <property type="molecule type" value="Genomic_DNA"/>
</dbReference>
<keyword evidence="3" id="KW-1185">Reference proteome</keyword>
<feature type="chain" id="PRO_5047113581" description="Lipoprotein" evidence="1">
    <location>
        <begin position="25"/>
        <end position="133"/>
    </location>
</feature>
<evidence type="ECO:0000313" key="2">
    <source>
        <dbReference type="EMBL" id="QXQ15008.1"/>
    </source>
</evidence>
<evidence type="ECO:0000256" key="1">
    <source>
        <dbReference type="SAM" id="SignalP"/>
    </source>
</evidence>
<dbReference type="Proteomes" id="UP000887023">
    <property type="component" value="Chromosome"/>
</dbReference>
<name>A0ABX8SAX0_9ACTN</name>